<dbReference type="OrthoDB" id="2563446at2759"/>
<feature type="compositionally biased region" description="Low complexity" evidence="1">
    <location>
        <begin position="356"/>
        <end position="369"/>
    </location>
</feature>
<name>A0A1B9H313_9TREE</name>
<dbReference type="EMBL" id="KV700122">
    <property type="protein sequence ID" value="OCF37664.1"/>
    <property type="molecule type" value="Genomic_DNA"/>
</dbReference>
<feature type="compositionally biased region" description="Basic and acidic residues" evidence="1">
    <location>
        <begin position="236"/>
        <end position="251"/>
    </location>
</feature>
<organism evidence="2 3">
    <name type="scientific">Kwoniella heveanensis BCC8398</name>
    <dbReference type="NCBI Taxonomy" id="1296120"/>
    <lineage>
        <taxon>Eukaryota</taxon>
        <taxon>Fungi</taxon>
        <taxon>Dikarya</taxon>
        <taxon>Basidiomycota</taxon>
        <taxon>Agaricomycotina</taxon>
        <taxon>Tremellomycetes</taxon>
        <taxon>Tremellales</taxon>
        <taxon>Cryptococcaceae</taxon>
        <taxon>Kwoniella</taxon>
    </lineage>
</organism>
<proteinExistence type="predicted"/>
<reference evidence="3" key="2">
    <citation type="submission" date="2013-12" db="EMBL/GenBank/DDBJ databases">
        <title>Evolution of pathogenesis and genome organization in the Tremellales.</title>
        <authorList>
            <person name="Cuomo C."/>
            <person name="Litvintseva A."/>
            <person name="Heitman J."/>
            <person name="Chen Y."/>
            <person name="Sun S."/>
            <person name="Springer D."/>
            <person name="Dromer F."/>
            <person name="Young S."/>
            <person name="Zeng Q."/>
            <person name="Chapman S."/>
            <person name="Gujja S."/>
            <person name="Saif S."/>
            <person name="Birren B."/>
        </authorList>
    </citation>
    <scope>NUCLEOTIDE SEQUENCE [LARGE SCALE GENOMIC DNA]</scope>
    <source>
        <strain evidence="3">BCC8398</strain>
    </source>
</reference>
<accession>A0A1B9H313</accession>
<keyword evidence="3" id="KW-1185">Reference proteome</keyword>
<feature type="compositionally biased region" description="Basic residues" evidence="1">
    <location>
        <begin position="205"/>
        <end position="214"/>
    </location>
</feature>
<feature type="compositionally biased region" description="Basic and acidic residues" evidence="1">
    <location>
        <begin position="335"/>
        <end position="349"/>
    </location>
</feature>
<evidence type="ECO:0000313" key="2">
    <source>
        <dbReference type="EMBL" id="OCF37664.1"/>
    </source>
</evidence>
<gene>
    <name evidence="2" type="ORF">I316_00791</name>
</gene>
<dbReference type="Proteomes" id="UP000092666">
    <property type="component" value="Unassembled WGS sequence"/>
</dbReference>
<evidence type="ECO:0000313" key="3">
    <source>
        <dbReference type="Proteomes" id="UP000092666"/>
    </source>
</evidence>
<feature type="region of interest" description="Disordered" evidence="1">
    <location>
        <begin position="327"/>
        <end position="385"/>
    </location>
</feature>
<reference evidence="2 3" key="1">
    <citation type="submission" date="2013-07" db="EMBL/GenBank/DDBJ databases">
        <title>The Genome Sequence of Cryptococcus heveanensis BCC8398.</title>
        <authorList>
            <consortium name="The Broad Institute Genome Sequencing Platform"/>
            <person name="Cuomo C."/>
            <person name="Litvintseva A."/>
            <person name="Chen Y."/>
            <person name="Heitman J."/>
            <person name="Sun S."/>
            <person name="Springer D."/>
            <person name="Dromer F."/>
            <person name="Young S.K."/>
            <person name="Zeng Q."/>
            <person name="Gargeya S."/>
            <person name="Fitzgerald M."/>
            <person name="Abouelleil A."/>
            <person name="Alvarado L."/>
            <person name="Berlin A.M."/>
            <person name="Chapman S.B."/>
            <person name="Dewar J."/>
            <person name="Goldberg J."/>
            <person name="Griggs A."/>
            <person name="Gujja S."/>
            <person name="Hansen M."/>
            <person name="Howarth C."/>
            <person name="Imamovic A."/>
            <person name="Larimer J."/>
            <person name="McCowan C."/>
            <person name="Murphy C."/>
            <person name="Pearson M."/>
            <person name="Priest M."/>
            <person name="Roberts A."/>
            <person name="Saif S."/>
            <person name="Shea T."/>
            <person name="Sykes S."/>
            <person name="Wortman J."/>
            <person name="Nusbaum C."/>
            <person name="Birren B."/>
        </authorList>
    </citation>
    <scope>NUCLEOTIDE SEQUENCE [LARGE SCALE GENOMIC DNA]</scope>
    <source>
        <strain evidence="2 3">BCC8398</strain>
    </source>
</reference>
<protein>
    <submittedName>
        <fullName evidence="2">Uncharacterized protein</fullName>
    </submittedName>
</protein>
<evidence type="ECO:0000256" key="1">
    <source>
        <dbReference type="SAM" id="MobiDB-lite"/>
    </source>
</evidence>
<sequence length="597" mass="66029">MPRDLGERAQGFRERWLAPSGGWLAELVILISDLTGIWDIVILSGVFVCAWIVIRTSPMEVALILGLGFDVTIPLQYQNDDKLSSIHANPLANYWPVLMTGCLCEVASFFLLHPDLFTLIVCIKTTFMLMAWLSRDQEGLPIVKRRSSRLADYDGVIGDAVGGISDRLRGVGGGGGERGHRGGDRGSSAKRSSGRSGEPDSKSRDRSKKKHRSSGKSTPTSDSSDVSTPTSPSSAEDPKSSKPKLQSEPKERRSKPSSFSSSSSSNGPRNMPKSKNVSFPYKHLHKAGYTDPAIAGMILAMNKADKDRARKNMKTWCKEKDKANIARRNKQYAEQAEREGWPEKFDKDGNPLPRQKPGVGAGAEAGAKAKPIDGAGGRSDPKKKMNKLAIPVESVRKVEALLRKSNLESVDQKKILKILKDPKDKEQIAAVAKQLQKIGINVYGPEFKEGYGESDGKGGFRDIVLQKDTVDALNKGMAKKRFDKPTHEQWLKYIQQPRSRKEIESKIMPLCKRVDVYLGDGYIGGGRHKLDPKSVQGVKATLMKRTGVSTEMADQMLLKAMNEPTVEAVNKMIQRWQQRGLPKDEYEALRKSMPDWA</sequence>
<feature type="compositionally biased region" description="Low complexity" evidence="1">
    <location>
        <begin position="256"/>
        <end position="265"/>
    </location>
</feature>
<feature type="compositionally biased region" description="Low complexity" evidence="1">
    <location>
        <begin position="215"/>
        <end position="234"/>
    </location>
</feature>
<feature type="region of interest" description="Disordered" evidence="1">
    <location>
        <begin position="164"/>
        <end position="279"/>
    </location>
</feature>
<dbReference type="AlphaFoldDB" id="A0A1B9H313"/>